<evidence type="ECO:0000259" key="8">
    <source>
        <dbReference type="Pfam" id="PF07522"/>
    </source>
</evidence>
<feature type="domain" description="DNA repair metallo-beta-lactamase" evidence="8">
    <location>
        <begin position="263"/>
        <end position="367"/>
    </location>
</feature>
<dbReference type="GO" id="GO:0005634">
    <property type="term" value="C:nucleus"/>
    <property type="evidence" value="ECO:0007669"/>
    <property type="project" value="UniProtKB-SubCell"/>
</dbReference>
<dbReference type="GO" id="GO:0003684">
    <property type="term" value="F:damaged DNA binding"/>
    <property type="evidence" value="ECO:0007669"/>
    <property type="project" value="TreeGrafter"/>
</dbReference>
<protein>
    <recommendedName>
        <fullName evidence="8">DNA repair metallo-beta-lactamase domain-containing protein</fullName>
    </recommendedName>
</protein>
<dbReference type="GO" id="GO:0036297">
    <property type="term" value="P:interstrand cross-link repair"/>
    <property type="evidence" value="ECO:0007669"/>
    <property type="project" value="TreeGrafter"/>
</dbReference>
<keyword evidence="6" id="KW-0539">Nucleus</keyword>
<dbReference type="SUPFAM" id="SSF56281">
    <property type="entry name" value="Metallo-hydrolase/oxidoreductase"/>
    <property type="match status" value="1"/>
</dbReference>
<dbReference type="Proteomes" id="UP001345219">
    <property type="component" value="Chromosome 7"/>
</dbReference>
<dbReference type="InterPro" id="IPR036599">
    <property type="entry name" value="DNA_ligase_N_sf"/>
</dbReference>
<dbReference type="PANTHER" id="PTHR23240">
    <property type="entry name" value="DNA CROSS-LINK REPAIR PROTEIN PSO2/SNM1-RELATED"/>
    <property type="match status" value="1"/>
</dbReference>
<dbReference type="GO" id="GO:0006310">
    <property type="term" value="P:DNA recombination"/>
    <property type="evidence" value="ECO:0007669"/>
    <property type="project" value="InterPro"/>
</dbReference>
<keyword evidence="3" id="KW-0436">Ligase</keyword>
<dbReference type="GO" id="GO:0003910">
    <property type="term" value="F:DNA ligase (ATP) activity"/>
    <property type="evidence" value="ECO:0007669"/>
    <property type="project" value="InterPro"/>
</dbReference>
<comment type="subcellular location">
    <subcellularLocation>
        <location evidence="1">Nucleus</location>
    </subcellularLocation>
</comment>
<evidence type="ECO:0000256" key="5">
    <source>
        <dbReference type="ARBA" id="ARBA00023204"/>
    </source>
</evidence>
<organism evidence="9 10">
    <name type="scientific">Trapa incisa</name>
    <dbReference type="NCBI Taxonomy" id="236973"/>
    <lineage>
        <taxon>Eukaryota</taxon>
        <taxon>Viridiplantae</taxon>
        <taxon>Streptophyta</taxon>
        <taxon>Embryophyta</taxon>
        <taxon>Tracheophyta</taxon>
        <taxon>Spermatophyta</taxon>
        <taxon>Magnoliopsida</taxon>
        <taxon>eudicotyledons</taxon>
        <taxon>Gunneridae</taxon>
        <taxon>Pentapetalae</taxon>
        <taxon>rosids</taxon>
        <taxon>malvids</taxon>
        <taxon>Myrtales</taxon>
        <taxon>Lythraceae</taxon>
        <taxon>Trapa</taxon>
    </lineage>
</organism>
<dbReference type="GO" id="GO:0035312">
    <property type="term" value="F:5'-3' DNA exonuclease activity"/>
    <property type="evidence" value="ECO:0007669"/>
    <property type="project" value="TreeGrafter"/>
</dbReference>
<evidence type="ECO:0000256" key="1">
    <source>
        <dbReference type="ARBA" id="ARBA00004123"/>
    </source>
</evidence>
<evidence type="ECO:0000313" key="9">
    <source>
        <dbReference type="EMBL" id="KAK4765930.1"/>
    </source>
</evidence>
<dbReference type="PANTHER" id="PTHR23240:SF35">
    <property type="entry name" value="DNA REPAIR METALLO-BETA-LACTAMASE FAMILY PROTEIN-RELATED"/>
    <property type="match status" value="1"/>
</dbReference>
<evidence type="ECO:0000256" key="2">
    <source>
        <dbReference type="ARBA" id="ARBA00010304"/>
    </source>
</evidence>
<sequence>MASGTPKTLVSTSLFRAAIGPSSPEPLSLLPPIPSEVPCSNVIPRTRFLVDAFLHAGDHSISYFLSHFHSDHYTGLTPNWSKGIIFCSYITSRLLVEVLKVPESFVVSLSLGEVVFIDGCDVTLVDANHCPGSVQFLFKVPVHDSKFERYVYTGDFRLCDSMKAEPFLKEFVGCEAIFLDTTYCNPKFVFPSQEDSIDYIVSVIEKFGGDRGASKGKVLFLVATYVIGKERILVEVARRCSRKVHVDSRKMLILRILGYGMSGLFTEDASESSIHVVGWNTLGNTWPYFRPDFIKMREIMLERGYDKVVGFVPTGWTYEVKRNKFMVRTKESFEIHLVPYSEHSNYCELQEFVKFLKPRSIVPTVSADVDSLDSKHLQSMQKHFAGLVDETSSKRDVLMNSRRFSSELDEMIEAGSPQEIRATTSIDASGNSCTTPVFDDLSIRVEKSSQSPLVNREAKEEALQELGVYLPAWVSRDQMLELINASGNDIIEAVSSFYERETDFFRQVSTSTSLSDVSASLITSSAVSLSISTPANNNSARTMNLFSSIQNKVTKTNHVKKSSNPGKKPKTVSVNSKKKRKIGSTPETLNSRSGSRQSTITSFFTKKLPVSPHGCGVGIGSSVRKKNIIVKLMRSFMGVEMKFLVRTQERNLQTGARMRSILPALAVVMNSLSNFLFKESTESCRRCGDQRAQIHESLDVSIHIFSQNGHETTARYPDIAIIDEFCEPSATTFILDAEVYICIFVFDIMSANGEELKKRKLI</sequence>
<evidence type="ECO:0000256" key="7">
    <source>
        <dbReference type="SAM" id="MobiDB-lite"/>
    </source>
</evidence>
<accession>A0AAN7KF97</accession>
<evidence type="ECO:0000256" key="3">
    <source>
        <dbReference type="ARBA" id="ARBA00022598"/>
    </source>
</evidence>
<comment type="caution">
    <text evidence="9">The sequence shown here is derived from an EMBL/GenBank/DDBJ whole genome shotgun (WGS) entry which is preliminary data.</text>
</comment>
<dbReference type="InterPro" id="IPR011084">
    <property type="entry name" value="DRMBL"/>
</dbReference>
<dbReference type="FunFam" id="3.40.50.12650:FF:000006">
    <property type="entry name" value="DNA ligase"/>
    <property type="match status" value="1"/>
</dbReference>
<gene>
    <name evidence="9" type="ORF">SAY87_007572</name>
</gene>
<dbReference type="Gene3D" id="3.40.50.12650">
    <property type="match status" value="1"/>
</dbReference>
<comment type="similarity">
    <text evidence="2">Belongs to the DNA repair metallo-beta-lactamase (DRMBL) family.</text>
</comment>
<proteinExistence type="inferred from homology"/>
<evidence type="ECO:0000313" key="10">
    <source>
        <dbReference type="Proteomes" id="UP001345219"/>
    </source>
</evidence>
<dbReference type="SUPFAM" id="SSF117018">
    <property type="entry name" value="ATP-dependent DNA ligase DNA-binding domain"/>
    <property type="match status" value="1"/>
</dbReference>
<dbReference type="CDD" id="cd16273">
    <property type="entry name" value="SNM1A-1C-like_MBL-fold"/>
    <property type="match status" value="1"/>
</dbReference>
<evidence type="ECO:0000256" key="4">
    <source>
        <dbReference type="ARBA" id="ARBA00022763"/>
    </source>
</evidence>
<dbReference type="SUPFAM" id="SSF56091">
    <property type="entry name" value="DNA ligase/mRNA capping enzyme, catalytic domain"/>
    <property type="match status" value="1"/>
</dbReference>
<dbReference type="Gene3D" id="3.60.15.10">
    <property type="entry name" value="Ribonuclease Z/Hydroxyacylglutathione hydrolase-like"/>
    <property type="match status" value="1"/>
</dbReference>
<keyword evidence="10" id="KW-1185">Reference proteome</keyword>
<dbReference type="AlphaFoldDB" id="A0AAN7KF97"/>
<evidence type="ECO:0000256" key="6">
    <source>
        <dbReference type="ARBA" id="ARBA00023242"/>
    </source>
</evidence>
<dbReference type="Pfam" id="PF07522">
    <property type="entry name" value="DRMBL"/>
    <property type="match status" value="1"/>
</dbReference>
<feature type="compositionally biased region" description="Polar residues" evidence="7">
    <location>
        <begin position="585"/>
        <end position="596"/>
    </location>
</feature>
<name>A0AAN7KF97_9MYRT</name>
<feature type="region of interest" description="Disordered" evidence="7">
    <location>
        <begin position="555"/>
        <end position="596"/>
    </location>
</feature>
<dbReference type="Gene3D" id="1.10.3260.10">
    <property type="entry name" value="DNA ligase, ATP-dependent, N-terminal domain"/>
    <property type="match status" value="1"/>
</dbReference>
<reference evidence="9 10" key="1">
    <citation type="journal article" date="2023" name="Hortic Res">
        <title>Pangenome of water caltrop reveals structural variations and asymmetric subgenome divergence after allopolyploidization.</title>
        <authorList>
            <person name="Zhang X."/>
            <person name="Chen Y."/>
            <person name="Wang L."/>
            <person name="Yuan Y."/>
            <person name="Fang M."/>
            <person name="Shi L."/>
            <person name="Lu R."/>
            <person name="Comes H.P."/>
            <person name="Ma Y."/>
            <person name="Chen Y."/>
            <person name="Huang G."/>
            <person name="Zhou Y."/>
            <person name="Zheng Z."/>
            <person name="Qiu Y."/>
        </authorList>
    </citation>
    <scope>NUCLEOTIDE SEQUENCE [LARGE SCALE GENOMIC DNA]</scope>
    <source>
        <tissue evidence="9">Roots</tissue>
    </source>
</reference>
<dbReference type="GO" id="GO:0006303">
    <property type="term" value="P:double-strand break repair via nonhomologous end joining"/>
    <property type="evidence" value="ECO:0007669"/>
    <property type="project" value="TreeGrafter"/>
</dbReference>
<dbReference type="EMBL" id="JAXIOK010000007">
    <property type="protein sequence ID" value="KAK4765930.1"/>
    <property type="molecule type" value="Genomic_DNA"/>
</dbReference>
<dbReference type="InterPro" id="IPR036866">
    <property type="entry name" value="RibonucZ/Hydroxyglut_hydro"/>
</dbReference>
<keyword evidence="4" id="KW-0227">DNA damage</keyword>
<keyword evidence="5" id="KW-0234">DNA repair</keyword>